<gene>
    <name evidence="1" type="ORF">Tci_034788</name>
</gene>
<sequence>MLDALLVPIDDQGAKDPIFGMPIPMVMLNDEIQDSDAYLEYLIREDCNCSGTKEIKETGQSEKVADMVDYEETKEKEEPLIIRRQIGVTIGKQSHRESEERN</sequence>
<name>A0A6L2LNP0_TANCI</name>
<dbReference type="AlphaFoldDB" id="A0A6L2LNP0"/>
<dbReference type="EMBL" id="BKCJ010004737">
    <property type="protein sequence ID" value="GEU62810.1"/>
    <property type="molecule type" value="Genomic_DNA"/>
</dbReference>
<proteinExistence type="predicted"/>
<reference evidence="1" key="1">
    <citation type="journal article" date="2019" name="Sci. Rep.">
        <title>Draft genome of Tanacetum cinerariifolium, the natural source of mosquito coil.</title>
        <authorList>
            <person name="Yamashiro T."/>
            <person name="Shiraishi A."/>
            <person name="Satake H."/>
            <person name="Nakayama K."/>
        </authorList>
    </citation>
    <scope>NUCLEOTIDE SEQUENCE</scope>
</reference>
<evidence type="ECO:0000313" key="1">
    <source>
        <dbReference type="EMBL" id="GEU62810.1"/>
    </source>
</evidence>
<accession>A0A6L2LNP0</accession>
<organism evidence="1">
    <name type="scientific">Tanacetum cinerariifolium</name>
    <name type="common">Dalmatian daisy</name>
    <name type="synonym">Chrysanthemum cinerariifolium</name>
    <dbReference type="NCBI Taxonomy" id="118510"/>
    <lineage>
        <taxon>Eukaryota</taxon>
        <taxon>Viridiplantae</taxon>
        <taxon>Streptophyta</taxon>
        <taxon>Embryophyta</taxon>
        <taxon>Tracheophyta</taxon>
        <taxon>Spermatophyta</taxon>
        <taxon>Magnoliopsida</taxon>
        <taxon>eudicotyledons</taxon>
        <taxon>Gunneridae</taxon>
        <taxon>Pentapetalae</taxon>
        <taxon>asterids</taxon>
        <taxon>campanulids</taxon>
        <taxon>Asterales</taxon>
        <taxon>Asteraceae</taxon>
        <taxon>Asteroideae</taxon>
        <taxon>Anthemideae</taxon>
        <taxon>Anthemidinae</taxon>
        <taxon>Tanacetum</taxon>
    </lineage>
</organism>
<protein>
    <submittedName>
        <fullName evidence="1">Uncharacterized protein</fullName>
    </submittedName>
</protein>
<comment type="caution">
    <text evidence="1">The sequence shown here is derived from an EMBL/GenBank/DDBJ whole genome shotgun (WGS) entry which is preliminary data.</text>
</comment>